<accession>A0A9P0GJ23</accession>
<feature type="chain" id="PRO_5040317450" evidence="1">
    <location>
        <begin position="19"/>
        <end position="299"/>
    </location>
</feature>
<evidence type="ECO:0000313" key="2">
    <source>
        <dbReference type="EMBL" id="CAH1120968.1"/>
    </source>
</evidence>
<name>A0A9P0GJ23_9CUCU</name>
<reference evidence="2" key="1">
    <citation type="submission" date="2022-01" db="EMBL/GenBank/DDBJ databases">
        <authorList>
            <person name="King R."/>
        </authorList>
    </citation>
    <scope>NUCLEOTIDE SEQUENCE</scope>
</reference>
<sequence length="299" mass="33632">MMLISLFIYWSIVSLVHGLPGAKGYRNPGEVAKNGIQPEPTCEELKAMWRFSKRQSRAAELTNEIPMYPDPFAENIWQPFYATSRSIGGRRLPVAFGKIAYGPTRSKINPEHLMPYLQYGTQLTQPRRRPSTSFRLPGGGHMIAGYPPQSGSFNHLKEIIKTERARELQQQRIVEEAAARAAALKDIGRNQPGRYMTDHFSYDVSEPQEMMYSADMPNEEAVPEEDRNTSRGSGILAFPDLLAPGSRMVHDGQVARFVSEYAPHPPRTHQGHGAVRMRSHAPSLFDPSAFRDAYTGYIL</sequence>
<feature type="signal peptide" evidence="1">
    <location>
        <begin position="1"/>
        <end position="18"/>
    </location>
</feature>
<keyword evidence="1" id="KW-0732">Signal</keyword>
<evidence type="ECO:0000256" key="1">
    <source>
        <dbReference type="SAM" id="SignalP"/>
    </source>
</evidence>
<evidence type="ECO:0000313" key="3">
    <source>
        <dbReference type="Proteomes" id="UP001152799"/>
    </source>
</evidence>
<dbReference type="OrthoDB" id="6376425at2759"/>
<dbReference type="AlphaFoldDB" id="A0A9P0GJ23"/>
<protein>
    <submittedName>
        <fullName evidence="2">Uncharacterized protein</fullName>
    </submittedName>
</protein>
<gene>
    <name evidence="2" type="ORF">CEUTPL_LOCUS111</name>
</gene>
<dbReference type="Proteomes" id="UP001152799">
    <property type="component" value="Chromosome 1"/>
</dbReference>
<proteinExistence type="predicted"/>
<dbReference type="EMBL" id="OU892277">
    <property type="protein sequence ID" value="CAH1120968.1"/>
    <property type="molecule type" value="Genomic_DNA"/>
</dbReference>
<organism evidence="2 3">
    <name type="scientific">Ceutorhynchus assimilis</name>
    <name type="common">cabbage seed weevil</name>
    <dbReference type="NCBI Taxonomy" id="467358"/>
    <lineage>
        <taxon>Eukaryota</taxon>
        <taxon>Metazoa</taxon>
        <taxon>Ecdysozoa</taxon>
        <taxon>Arthropoda</taxon>
        <taxon>Hexapoda</taxon>
        <taxon>Insecta</taxon>
        <taxon>Pterygota</taxon>
        <taxon>Neoptera</taxon>
        <taxon>Endopterygota</taxon>
        <taxon>Coleoptera</taxon>
        <taxon>Polyphaga</taxon>
        <taxon>Cucujiformia</taxon>
        <taxon>Curculionidae</taxon>
        <taxon>Ceutorhynchinae</taxon>
        <taxon>Ceutorhynchus</taxon>
    </lineage>
</organism>
<keyword evidence="3" id="KW-1185">Reference proteome</keyword>